<accession>A0A068RBS6</accession>
<dbReference type="EMBL" id="FR904230">
    <property type="protein sequence ID" value="CDG46995.1"/>
    <property type="molecule type" value="Genomic_DNA"/>
</dbReference>
<dbReference type="GO" id="GO:0004422">
    <property type="term" value="F:hypoxanthine phosphoribosyltransferase activity"/>
    <property type="evidence" value="ECO:0007669"/>
    <property type="project" value="InterPro"/>
</dbReference>
<comment type="function">
    <text evidence="2">Purine salvage pathway enzyme which catalyzes the transfer of the ribosyl-5-phosphate group from 5-phospho-alpha-D-ribose 1-diphosphate (PRPP) to the N9 position of hypoxanthine to yield IMP (inosine 5'-monophosphate). To a lesser extent, can also act on guanine leading to GMP, but shows a highly less efficient activity with xanthine.</text>
</comment>
<dbReference type="InterPro" id="IPR029057">
    <property type="entry name" value="PRTase-like"/>
</dbReference>
<dbReference type="InterPro" id="IPR005904">
    <property type="entry name" value="Hxn_phspho_trans"/>
</dbReference>
<dbReference type="GO" id="GO:0046100">
    <property type="term" value="P:hypoxanthine metabolic process"/>
    <property type="evidence" value="ECO:0007669"/>
    <property type="project" value="TreeGrafter"/>
</dbReference>
<dbReference type="InterPro" id="IPR050408">
    <property type="entry name" value="HGPRT"/>
</dbReference>
<dbReference type="EC" id="2.4.2.8" evidence="6 17"/>
<dbReference type="AlphaFoldDB" id="A0A068RBS6"/>
<comment type="subcellular location">
    <subcellularLocation>
        <location evidence="3 17">Cytoplasm</location>
    </subcellularLocation>
</comment>
<evidence type="ECO:0000256" key="2">
    <source>
        <dbReference type="ARBA" id="ARBA00003637"/>
    </source>
</evidence>
<dbReference type="GO" id="GO:0032264">
    <property type="term" value="P:IMP salvage"/>
    <property type="evidence" value="ECO:0007669"/>
    <property type="project" value="UniProtKB-UniPathway"/>
</dbReference>
<dbReference type="PANTHER" id="PTHR43340">
    <property type="entry name" value="HYPOXANTHINE-GUANINE PHOSPHORIBOSYLTRANSFERASE"/>
    <property type="match status" value="1"/>
</dbReference>
<evidence type="ECO:0000256" key="5">
    <source>
        <dbReference type="ARBA" id="ARBA00008391"/>
    </source>
</evidence>
<evidence type="ECO:0000259" key="18">
    <source>
        <dbReference type="Pfam" id="PF00156"/>
    </source>
</evidence>
<dbReference type="SUPFAM" id="SSF53271">
    <property type="entry name" value="PRTase-like"/>
    <property type="match status" value="1"/>
</dbReference>
<proteinExistence type="inferred from homology"/>
<evidence type="ECO:0000256" key="11">
    <source>
        <dbReference type="ARBA" id="ARBA00022723"/>
    </source>
</evidence>
<keyword evidence="11 17" id="KW-0479">Metal-binding</keyword>
<evidence type="ECO:0000256" key="12">
    <source>
        <dbReference type="ARBA" id="ARBA00022726"/>
    </source>
</evidence>
<dbReference type="NCBIfam" id="TIGR01203">
    <property type="entry name" value="HGPRTase"/>
    <property type="match status" value="1"/>
</dbReference>
<keyword evidence="8 17" id="KW-0963">Cytoplasm</keyword>
<dbReference type="GO" id="GO:0006166">
    <property type="term" value="P:purine ribonucleoside salvage"/>
    <property type="evidence" value="ECO:0007669"/>
    <property type="project" value="UniProtKB-KW"/>
</dbReference>
<name>A0A068RBS6_9GAMM</name>
<reference evidence="19" key="2">
    <citation type="journal article" date="2014" name="Genome Biol. Evol.">
        <title>Settling down: the genome of Serratia symbiotica from the aphid Cinara tujafilina zooms in on the process of accommodation to a cooperative intracellular life.</title>
        <authorList>
            <person name="Manzano-Marin A."/>
            <person name="Latorre A."/>
        </authorList>
    </citation>
    <scope>NUCLEOTIDE SEQUENCE</scope>
    <source>
        <strain evidence="19">SCt-VLC</strain>
    </source>
</reference>
<dbReference type="OrthoDB" id="9802824at2"/>
<dbReference type="FunFam" id="3.40.50.2020:FF:000006">
    <property type="entry name" value="Hypoxanthine phosphoribosyltransferase"/>
    <property type="match status" value="1"/>
</dbReference>
<comment type="catalytic activity">
    <reaction evidence="16">
        <text>IMP + diphosphate = hypoxanthine + 5-phospho-alpha-D-ribose 1-diphosphate</text>
        <dbReference type="Rhea" id="RHEA:17973"/>
        <dbReference type="ChEBI" id="CHEBI:17368"/>
        <dbReference type="ChEBI" id="CHEBI:33019"/>
        <dbReference type="ChEBI" id="CHEBI:58017"/>
        <dbReference type="ChEBI" id="CHEBI:58053"/>
        <dbReference type="EC" id="2.4.2.8"/>
    </reaction>
    <physiologicalReaction direction="right-to-left" evidence="16">
        <dbReference type="Rhea" id="RHEA:17975"/>
    </physiologicalReaction>
</comment>
<dbReference type="CDD" id="cd06223">
    <property type="entry name" value="PRTases_typeI"/>
    <property type="match status" value="1"/>
</dbReference>
<comment type="pathway">
    <text evidence="4 17">Purine metabolism; IMP biosynthesis via salvage pathway; IMP from hypoxanthine: step 1/1.</text>
</comment>
<dbReference type="PANTHER" id="PTHR43340:SF1">
    <property type="entry name" value="HYPOXANTHINE PHOSPHORIBOSYLTRANSFERASE"/>
    <property type="match status" value="1"/>
</dbReference>
<evidence type="ECO:0000256" key="6">
    <source>
        <dbReference type="ARBA" id="ARBA00011895"/>
    </source>
</evidence>
<dbReference type="InterPro" id="IPR000836">
    <property type="entry name" value="PRTase_dom"/>
</dbReference>
<organism evidence="19">
    <name type="scientific">Serratia symbiotica SCt-VLC</name>
    <dbReference type="NCBI Taxonomy" id="1347341"/>
    <lineage>
        <taxon>Bacteria</taxon>
        <taxon>Pseudomonadati</taxon>
        <taxon>Pseudomonadota</taxon>
        <taxon>Gammaproteobacteria</taxon>
        <taxon>Enterobacterales</taxon>
        <taxon>Yersiniaceae</taxon>
        <taxon>Serratia</taxon>
        <taxon>Serratia symbiotica</taxon>
    </lineage>
</organism>
<comment type="similarity">
    <text evidence="5 17">Belongs to the purine/pyrimidine phosphoribosyltransferase family.</text>
</comment>
<dbReference type="GO" id="GO:0005829">
    <property type="term" value="C:cytosol"/>
    <property type="evidence" value="ECO:0007669"/>
    <property type="project" value="TreeGrafter"/>
</dbReference>
<dbReference type="RefSeq" id="WP_084776615.1">
    <property type="nucleotide sequence ID" value="NZ_FR904230.1"/>
</dbReference>
<evidence type="ECO:0000256" key="17">
    <source>
        <dbReference type="RuleBase" id="RU364099"/>
    </source>
</evidence>
<evidence type="ECO:0000256" key="16">
    <source>
        <dbReference type="ARBA" id="ARBA00049402"/>
    </source>
</evidence>
<dbReference type="GO" id="GO:0000287">
    <property type="term" value="F:magnesium ion binding"/>
    <property type="evidence" value="ECO:0007669"/>
    <property type="project" value="TreeGrafter"/>
</dbReference>
<dbReference type="GO" id="GO:0000166">
    <property type="term" value="F:nucleotide binding"/>
    <property type="evidence" value="ECO:0007669"/>
    <property type="project" value="UniProtKB-KW"/>
</dbReference>
<evidence type="ECO:0000256" key="15">
    <source>
        <dbReference type="ARBA" id="ARBA00048811"/>
    </source>
</evidence>
<gene>
    <name evidence="19" type="primary">hpt</name>
    <name evidence="19" type="ORF">SCTVLC_0219</name>
</gene>
<comment type="cofactor">
    <cofactor evidence="1 17">
        <name>Mg(2+)</name>
        <dbReference type="ChEBI" id="CHEBI:18420"/>
    </cofactor>
</comment>
<feature type="domain" description="Phosphoribosyltransferase" evidence="18">
    <location>
        <begin position="23"/>
        <end position="160"/>
    </location>
</feature>
<evidence type="ECO:0000256" key="1">
    <source>
        <dbReference type="ARBA" id="ARBA00001946"/>
    </source>
</evidence>
<reference evidence="19" key="1">
    <citation type="submission" date="2013-06" db="EMBL/GenBank/DDBJ databases">
        <authorList>
            <person name="Mazano-Marin A."/>
        </authorList>
    </citation>
    <scope>NUCLEOTIDE SEQUENCE</scope>
    <source>
        <strain evidence="19">SCt-VLC</strain>
    </source>
</reference>
<evidence type="ECO:0000256" key="14">
    <source>
        <dbReference type="ARBA" id="ARBA00022842"/>
    </source>
</evidence>
<keyword evidence="10 17" id="KW-0808">Transferase</keyword>
<keyword evidence="9 17" id="KW-0328">Glycosyltransferase</keyword>
<evidence type="ECO:0000256" key="8">
    <source>
        <dbReference type="ARBA" id="ARBA00022490"/>
    </source>
</evidence>
<dbReference type="GO" id="GO:0006178">
    <property type="term" value="P:guanine salvage"/>
    <property type="evidence" value="ECO:0007669"/>
    <property type="project" value="TreeGrafter"/>
</dbReference>
<dbReference type="GO" id="GO:0032263">
    <property type="term" value="P:GMP salvage"/>
    <property type="evidence" value="ECO:0007669"/>
    <property type="project" value="TreeGrafter"/>
</dbReference>
<evidence type="ECO:0000256" key="10">
    <source>
        <dbReference type="ARBA" id="ARBA00022679"/>
    </source>
</evidence>
<keyword evidence="13 17" id="KW-0547">Nucleotide-binding</keyword>
<evidence type="ECO:0000256" key="13">
    <source>
        <dbReference type="ARBA" id="ARBA00022741"/>
    </source>
</evidence>
<evidence type="ECO:0000313" key="19">
    <source>
        <dbReference type="EMBL" id="CDG46995.1"/>
    </source>
</evidence>
<sequence>MKHTVDVMISTQEVNTRIVELGRQITEHYRDSGSDMVLVGLLRGSFMFMADLCRAIAVPHEVDFMTASSYGSGMSTTRDVKILKDLDEDICGKDVLIVEDIIDSGNTLNKVREILALRAPKSLAICTLLDKPDRHEVDVPVEYVGFSIPDEFVVGYGIDYAQRYRHLPYIGKVVLLDE</sequence>
<dbReference type="Gene3D" id="3.40.50.2020">
    <property type="match status" value="1"/>
</dbReference>
<keyword evidence="14 17" id="KW-0460">Magnesium</keyword>
<dbReference type="Pfam" id="PF00156">
    <property type="entry name" value="Pribosyltran"/>
    <property type="match status" value="1"/>
</dbReference>
<dbReference type="UniPathway" id="UPA00591">
    <property type="reaction ID" value="UER00648"/>
</dbReference>
<evidence type="ECO:0000256" key="7">
    <source>
        <dbReference type="ARBA" id="ARBA00014105"/>
    </source>
</evidence>
<evidence type="ECO:0000256" key="4">
    <source>
        <dbReference type="ARBA" id="ARBA00004669"/>
    </source>
</evidence>
<dbReference type="GO" id="GO:0052657">
    <property type="term" value="F:guanine phosphoribosyltransferase activity"/>
    <property type="evidence" value="ECO:0007669"/>
    <property type="project" value="UniProtKB-ARBA"/>
</dbReference>
<evidence type="ECO:0000256" key="9">
    <source>
        <dbReference type="ARBA" id="ARBA00022676"/>
    </source>
</evidence>
<keyword evidence="12 17" id="KW-0660">Purine salvage</keyword>
<evidence type="ECO:0000256" key="3">
    <source>
        <dbReference type="ARBA" id="ARBA00004496"/>
    </source>
</evidence>
<protein>
    <recommendedName>
        <fullName evidence="7 17">Hypoxanthine phosphoribosyltransferase</fullName>
        <ecNumber evidence="6 17">2.4.2.8</ecNumber>
    </recommendedName>
</protein>
<comment type="catalytic activity">
    <reaction evidence="15">
        <text>GMP + diphosphate = guanine + 5-phospho-alpha-D-ribose 1-diphosphate</text>
        <dbReference type="Rhea" id="RHEA:25424"/>
        <dbReference type="ChEBI" id="CHEBI:16235"/>
        <dbReference type="ChEBI" id="CHEBI:33019"/>
        <dbReference type="ChEBI" id="CHEBI:58017"/>
        <dbReference type="ChEBI" id="CHEBI:58115"/>
        <dbReference type="EC" id="2.4.2.8"/>
    </reaction>
    <physiologicalReaction direction="right-to-left" evidence="15">
        <dbReference type="Rhea" id="RHEA:25426"/>
    </physiologicalReaction>
</comment>